<proteinExistence type="predicted"/>
<reference evidence="2 3" key="1">
    <citation type="journal article" date="2011" name="PLoS Genet.">
        <title>Comparative genomic analysis of human fungal pathogens causing paracoccidioidomycosis.</title>
        <authorList>
            <person name="Desjardins C.A."/>
            <person name="Champion M.D."/>
            <person name="Holder J.W."/>
            <person name="Muszewska A."/>
            <person name="Goldberg J."/>
            <person name="Bailao A.M."/>
            <person name="Brigido M.M."/>
            <person name="Ferreira M.E."/>
            <person name="Garcia A.M."/>
            <person name="Grynberg M."/>
            <person name="Gujja S."/>
            <person name="Heiman D.I."/>
            <person name="Henn M.R."/>
            <person name="Kodira C.D."/>
            <person name="Leon-Narvaez H."/>
            <person name="Longo L.V."/>
            <person name="Ma L.J."/>
            <person name="Malavazi I."/>
            <person name="Matsuo A.L."/>
            <person name="Morais F.V."/>
            <person name="Pereira M."/>
            <person name="Rodriguez-Brito S."/>
            <person name="Sakthikumar S."/>
            <person name="Salem-Izacc S.M."/>
            <person name="Sykes S.M."/>
            <person name="Teixeira M.M."/>
            <person name="Vallejo M.C."/>
            <person name="Walter M.E."/>
            <person name="Yandava C."/>
            <person name="Young S."/>
            <person name="Zeng Q."/>
            <person name="Zucker J."/>
            <person name="Felipe M.S."/>
            <person name="Goldman G.H."/>
            <person name="Haas B.J."/>
            <person name="McEwen J.G."/>
            <person name="Nino-Vega G."/>
            <person name="Puccia R."/>
            <person name="San-Blas G."/>
            <person name="Soares C.M."/>
            <person name="Birren B.W."/>
            <person name="Cuomo C.A."/>
        </authorList>
    </citation>
    <scope>NUCLEOTIDE SEQUENCE [LARGE SCALE GENOMIC DNA]</scope>
    <source>
        <strain evidence="3">ATCC MYA-826 / Pb01</strain>
    </source>
</reference>
<dbReference type="GeneID" id="9099374"/>
<sequence length="111" mass="12524">MFLKLERPDDASWQLKTRHPRHEVAVAWNLSGFHVIIAYNFTNVGKDTEQDGWPLGAGILASGPNCHAIPVRRLFRKGNGDQTGSAGDTAQWQEETNRQRRDSMRVRAVLV</sequence>
<keyword evidence="3" id="KW-1185">Reference proteome</keyword>
<dbReference type="VEuPathDB" id="FungiDB:PAAG_11430"/>
<organism evidence="2 3">
    <name type="scientific">Paracoccidioides lutzii (strain ATCC MYA-826 / Pb01)</name>
    <name type="common">Paracoccidioides brasiliensis</name>
    <dbReference type="NCBI Taxonomy" id="502779"/>
    <lineage>
        <taxon>Eukaryota</taxon>
        <taxon>Fungi</taxon>
        <taxon>Dikarya</taxon>
        <taxon>Ascomycota</taxon>
        <taxon>Pezizomycotina</taxon>
        <taxon>Eurotiomycetes</taxon>
        <taxon>Eurotiomycetidae</taxon>
        <taxon>Onygenales</taxon>
        <taxon>Ajellomycetaceae</taxon>
        <taxon>Paracoccidioides</taxon>
    </lineage>
</organism>
<evidence type="ECO:0000313" key="2">
    <source>
        <dbReference type="EMBL" id="KGQ01854.1"/>
    </source>
</evidence>
<protein>
    <submittedName>
        <fullName evidence="2">Uncharacterized protein</fullName>
    </submittedName>
</protein>
<feature type="region of interest" description="Disordered" evidence="1">
    <location>
        <begin position="77"/>
        <end position="103"/>
    </location>
</feature>
<gene>
    <name evidence="2" type="ORF">PAAG_11430</name>
</gene>
<dbReference type="AlphaFoldDB" id="A0A0A2VLW7"/>
<dbReference type="HOGENOM" id="CLU_2159146_0_0_1"/>
<dbReference type="EMBL" id="KN293995">
    <property type="protein sequence ID" value="KGQ01854.1"/>
    <property type="molecule type" value="Genomic_DNA"/>
</dbReference>
<evidence type="ECO:0000256" key="1">
    <source>
        <dbReference type="SAM" id="MobiDB-lite"/>
    </source>
</evidence>
<evidence type="ECO:0000313" key="3">
    <source>
        <dbReference type="Proteomes" id="UP000002059"/>
    </source>
</evidence>
<dbReference type="RefSeq" id="XP_002796229.2">
    <property type="nucleotide sequence ID" value="XM_002796183.2"/>
</dbReference>
<dbReference type="KEGG" id="pbl:PAAG_11430"/>
<feature type="compositionally biased region" description="Polar residues" evidence="1">
    <location>
        <begin position="80"/>
        <end position="94"/>
    </location>
</feature>
<accession>A0A0A2VLW7</accession>
<name>A0A0A2VLW7_PARBA</name>
<dbReference type="Proteomes" id="UP000002059">
    <property type="component" value="Partially assembled WGS sequence"/>
</dbReference>